<evidence type="ECO:0000313" key="2">
    <source>
        <dbReference type="Proteomes" id="UP000001194"/>
    </source>
</evidence>
<evidence type="ECO:0000313" key="1">
    <source>
        <dbReference type="EMBL" id="EDQ99298.1"/>
    </source>
</evidence>
<dbReference type="HOGENOM" id="CLU_2250620_0_0_1"/>
<dbReference type="GeneID" id="6085688"/>
<organism evidence="2">
    <name type="scientific">Laccaria bicolor (strain S238N-H82 / ATCC MYA-4686)</name>
    <name type="common">Bicoloured deceiver</name>
    <name type="synonym">Laccaria laccata var. bicolor</name>
    <dbReference type="NCBI Taxonomy" id="486041"/>
    <lineage>
        <taxon>Eukaryota</taxon>
        <taxon>Fungi</taxon>
        <taxon>Dikarya</taxon>
        <taxon>Basidiomycota</taxon>
        <taxon>Agaricomycotina</taxon>
        <taxon>Agaricomycetes</taxon>
        <taxon>Agaricomycetidae</taxon>
        <taxon>Agaricales</taxon>
        <taxon>Agaricineae</taxon>
        <taxon>Hydnangiaceae</taxon>
        <taxon>Laccaria</taxon>
    </lineage>
</organism>
<gene>
    <name evidence="1" type="ORF">LACBIDRAFT_335121</name>
</gene>
<proteinExistence type="predicted"/>
<dbReference type="Proteomes" id="UP000001194">
    <property type="component" value="Unassembled WGS sequence"/>
</dbReference>
<name>B0E1F4_LACBS</name>
<reference evidence="1 2" key="1">
    <citation type="journal article" date="2008" name="Nature">
        <title>The genome of Laccaria bicolor provides insights into mycorrhizal symbiosis.</title>
        <authorList>
            <person name="Martin F."/>
            <person name="Aerts A."/>
            <person name="Ahren D."/>
            <person name="Brun A."/>
            <person name="Danchin E.G.J."/>
            <person name="Duchaussoy F."/>
            <person name="Gibon J."/>
            <person name="Kohler A."/>
            <person name="Lindquist E."/>
            <person name="Pereda V."/>
            <person name="Salamov A."/>
            <person name="Shapiro H.J."/>
            <person name="Wuyts J."/>
            <person name="Blaudez D."/>
            <person name="Buee M."/>
            <person name="Brokstein P."/>
            <person name="Canbaeck B."/>
            <person name="Cohen D."/>
            <person name="Courty P.E."/>
            <person name="Coutinho P.M."/>
            <person name="Delaruelle C."/>
            <person name="Detter J.C."/>
            <person name="Deveau A."/>
            <person name="DiFazio S."/>
            <person name="Duplessis S."/>
            <person name="Fraissinet-Tachet L."/>
            <person name="Lucic E."/>
            <person name="Frey-Klett P."/>
            <person name="Fourrey C."/>
            <person name="Feussner I."/>
            <person name="Gay G."/>
            <person name="Grimwood J."/>
            <person name="Hoegger P.J."/>
            <person name="Jain P."/>
            <person name="Kilaru S."/>
            <person name="Labbe J."/>
            <person name="Lin Y.C."/>
            <person name="Legue V."/>
            <person name="Le Tacon F."/>
            <person name="Marmeisse R."/>
            <person name="Melayah D."/>
            <person name="Montanini B."/>
            <person name="Muratet M."/>
            <person name="Nehls U."/>
            <person name="Niculita-Hirzel H."/>
            <person name="Oudot-Le Secq M.P."/>
            <person name="Peter M."/>
            <person name="Quesneville H."/>
            <person name="Rajashekar B."/>
            <person name="Reich M."/>
            <person name="Rouhier N."/>
            <person name="Schmutz J."/>
            <person name="Yin T."/>
            <person name="Chalot M."/>
            <person name="Henrissat B."/>
            <person name="Kuees U."/>
            <person name="Lucas S."/>
            <person name="Van de Peer Y."/>
            <person name="Podila G.K."/>
            <person name="Polle A."/>
            <person name="Pukkila P.J."/>
            <person name="Richardson P.M."/>
            <person name="Rouze P."/>
            <person name="Sanders I.R."/>
            <person name="Stajich J.E."/>
            <person name="Tunlid A."/>
            <person name="Tuskan G."/>
            <person name="Grigoriev I.V."/>
        </authorList>
    </citation>
    <scope>NUCLEOTIDE SEQUENCE [LARGE SCALE GENOMIC DNA]</scope>
    <source>
        <strain evidence="2">S238N-H82 / ATCC MYA-4686</strain>
    </source>
</reference>
<dbReference type="AlphaFoldDB" id="B0E1F4"/>
<dbReference type="InParanoid" id="B0E1F4"/>
<dbReference type="KEGG" id="lbc:LACBIDRAFT_335121"/>
<keyword evidence="2" id="KW-1185">Reference proteome</keyword>
<accession>B0E1F4</accession>
<sequence length="104" mass="11900">MPLGGVINDERSTDSLLQRVPLTHGELDLWQNRWIIPLQQKNTMGDCNSNTNLVGEDTTVMPILYLVQERYCMSVDLLHESENKPDVLAHKIRISVYIPIPMLL</sequence>
<protein>
    <submittedName>
        <fullName evidence="1">Predicted protein</fullName>
    </submittedName>
</protein>
<dbReference type="EMBL" id="DS547167">
    <property type="protein sequence ID" value="EDQ99298.1"/>
    <property type="molecule type" value="Genomic_DNA"/>
</dbReference>
<dbReference type="RefSeq" id="XP_001890018.1">
    <property type="nucleotide sequence ID" value="XM_001889983.1"/>
</dbReference>